<organism evidence="2 3">
    <name type="scientific">Orbus sasakiae</name>
    <dbReference type="NCBI Taxonomy" id="1078475"/>
    <lineage>
        <taxon>Bacteria</taxon>
        <taxon>Pseudomonadati</taxon>
        <taxon>Pseudomonadota</taxon>
        <taxon>Gammaproteobacteria</taxon>
        <taxon>Orbales</taxon>
        <taxon>Orbaceae</taxon>
        <taxon>Orbus</taxon>
    </lineage>
</organism>
<gene>
    <name evidence="2" type="ORF">GCM10023211_05160</name>
</gene>
<keyword evidence="1" id="KW-1133">Transmembrane helix</keyword>
<evidence type="ECO:0000313" key="3">
    <source>
        <dbReference type="Proteomes" id="UP001500171"/>
    </source>
</evidence>
<dbReference type="RefSeq" id="WP_345488499.1">
    <property type="nucleotide sequence ID" value="NZ_BAABHY010000001.1"/>
</dbReference>
<evidence type="ECO:0000313" key="2">
    <source>
        <dbReference type="EMBL" id="GAA5105926.1"/>
    </source>
</evidence>
<accession>A0ABP9N0J9</accession>
<keyword evidence="3" id="KW-1185">Reference proteome</keyword>
<dbReference type="Pfam" id="PF14387">
    <property type="entry name" value="DUF4418"/>
    <property type="match status" value="1"/>
</dbReference>
<dbReference type="Proteomes" id="UP001500171">
    <property type="component" value="Unassembled WGS sequence"/>
</dbReference>
<dbReference type="InterPro" id="IPR025531">
    <property type="entry name" value="DUF4418"/>
</dbReference>
<feature type="transmembrane region" description="Helical" evidence="1">
    <location>
        <begin position="119"/>
        <end position="141"/>
    </location>
</feature>
<evidence type="ECO:0000256" key="1">
    <source>
        <dbReference type="SAM" id="Phobius"/>
    </source>
</evidence>
<keyword evidence="1" id="KW-0472">Membrane</keyword>
<reference evidence="3" key="1">
    <citation type="journal article" date="2019" name="Int. J. Syst. Evol. Microbiol.">
        <title>The Global Catalogue of Microorganisms (GCM) 10K type strain sequencing project: providing services to taxonomists for standard genome sequencing and annotation.</title>
        <authorList>
            <consortium name="The Broad Institute Genomics Platform"/>
            <consortium name="The Broad Institute Genome Sequencing Center for Infectious Disease"/>
            <person name="Wu L."/>
            <person name="Ma J."/>
        </authorList>
    </citation>
    <scope>NUCLEOTIDE SEQUENCE [LARGE SCALE GENOMIC DNA]</scope>
    <source>
        <strain evidence="3">JCM 18050</strain>
    </source>
</reference>
<protein>
    <submittedName>
        <fullName evidence="2">DUF4418 family protein</fullName>
    </submittedName>
</protein>
<dbReference type="EMBL" id="BAABHY010000001">
    <property type="protein sequence ID" value="GAA5105926.1"/>
    <property type="molecule type" value="Genomic_DNA"/>
</dbReference>
<feature type="transmembrane region" description="Helical" evidence="1">
    <location>
        <begin position="59"/>
        <end position="77"/>
    </location>
</feature>
<feature type="transmembrane region" description="Helical" evidence="1">
    <location>
        <begin position="84"/>
        <end position="107"/>
    </location>
</feature>
<name>A0ABP9N0J9_9GAMM</name>
<sequence>MNRVIISLVFIVLGLLVILVPTYLLPVCAPMEVISPVVNVQTPAHVTVKYMKCHWTGQAEMGIGAVIMALGLLMLLSRSASVRLGLSLSIICVALLAAAIPTVLIGVCPGEMMPCHMGTLPALLLLSGLLVAIALINVLYLSRSHRQ</sequence>
<keyword evidence="1" id="KW-0812">Transmembrane</keyword>
<proteinExistence type="predicted"/>
<comment type="caution">
    <text evidence="2">The sequence shown here is derived from an EMBL/GenBank/DDBJ whole genome shotgun (WGS) entry which is preliminary data.</text>
</comment>